<dbReference type="GO" id="GO:0003677">
    <property type="term" value="F:DNA binding"/>
    <property type="evidence" value="ECO:0007669"/>
    <property type="project" value="InterPro"/>
</dbReference>
<evidence type="ECO:0000313" key="4">
    <source>
        <dbReference type="EMBL" id="CAI10401.1"/>
    </source>
</evidence>
<evidence type="ECO:0000313" key="5">
    <source>
        <dbReference type="Proteomes" id="UP000006552"/>
    </source>
</evidence>
<dbReference type="KEGG" id="eba:p1B207"/>
<dbReference type="PROSITE" id="PS51898">
    <property type="entry name" value="TYR_RECOMBINASE"/>
    <property type="match status" value="1"/>
</dbReference>
<dbReference type="AlphaFoldDB" id="Q5NX13"/>
<dbReference type="RefSeq" id="WP_011254777.1">
    <property type="nucleotide sequence ID" value="NC_006823.1"/>
</dbReference>
<sequence>MTKRAAVLLPSQLRHLLRVTETTSRHPERDVLILWLGFSCGLRVTETARLTVADVLLPSGRLKAEISLRAEITKGCRQRLACLAHPKLVAALERYIEWRKAKRFACTFNDRQYRGLNPASRLILTWKGGPYALDLKRTTNTAGEPVEYWAADSLQAYIKGLYRAAGLHLASSHSGRRTFASRLLAVGESLETVQALLGHADLDHVMPYLEVNEDTLREMFEVVV</sequence>
<keyword evidence="1" id="KW-0229">DNA integration</keyword>
<gene>
    <name evidence="4" type="primary">int</name>
    <name evidence="4" type="ORF">p1B207</name>
</gene>
<dbReference type="PANTHER" id="PTHR30349">
    <property type="entry name" value="PHAGE INTEGRASE-RELATED"/>
    <property type="match status" value="1"/>
</dbReference>
<dbReference type="GO" id="GO:0015074">
    <property type="term" value="P:DNA integration"/>
    <property type="evidence" value="ECO:0007669"/>
    <property type="project" value="UniProtKB-KW"/>
</dbReference>
<dbReference type="InterPro" id="IPR013762">
    <property type="entry name" value="Integrase-like_cat_sf"/>
</dbReference>
<evidence type="ECO:0000259" key="3">
    <source>
        <dbReference type="PROSITE" id="PS51898"/>
    </source>
</evidence>
<feature type="domain" description="Tyr recombinase" evidence="3">
    <location>
        <begin position="3"/>
        <end position="221"/>
    </location>
</feature>
<accession>Q5NX13</accession>
<dbReference type="InterPro" id="IPR011010">
    <property type="entry name" value="DNA_brk_join_enz"/>
</dbReference>
<name>Q5NX13_AROAE</name>
<geneLocation type="plasmid" evidence="5">
    <name>pAzo1</name>
</geneLocation>
<dbReference type="Proteomes" id="UP000006552">
    <property type="component" value="Plasmid 1"/>
</dbReference>
<reference evidence="4 5" key="1">
    <citation type="journal article" date="2005" name="Arch. Microbiol.">
        <title>The genome sequence of an anaerobic aromatic-degrading denitrifying bacterium, strain EbN1.</title>
        <authorList>
            <person name="Rabus R."/>
            <person name="Kube M."/>
            <person name="Heider J."/>
            <person name="Beck A."/>
            <person name="Heitmann K."/>
            <person name="Widdel F."/>
            <person name="Reinhardt R."/>
        </authorList>
    </citation>
    <scope>NUCLEOTIDE SEQUENCE [LARGE SCALE GENOMIC DNA]</scope>
    <source>
        <strain evidence="4 5">EbN1</strain>
        <plasmid evidence="5">Plasmid pAzo1</plasmid>
    </source>
</reference>
<dbReference type="HOGENOM" id="CLU_027562_29_1_4"/>
<protein>
    <submittedName>
        <fullName evidence="4">Site-specific recombinase</fullName>
    </submittedName>
</protein>
<dbReference type="Gene3D" id="1.10.443.10">
    <property type="entry name" value="Intergrase catalytic core"/>
    <property type="match status" value="1"/>
</dbReference>
<organism evidence="4 5">
    <name type="scientific">Aromatoleum aromaticum (strain DSM 19018 / LMG 30748 / EbN1)</name>
    <name type="common">Azoarcus sp. (strain EbN1)</name>
    <dbReference type="NCBI Taxonomy" id="76114"/>
    <lineage>
        <taxon>Bacteria</taxon>
        <taxon>Pseudomonadati</taxon>
        <taxon>Pseudomonadota</taxon>
        <taxon>Betaproteobacteria</taxon>
        <taxon>Rhodocyclales</taxon>
        <taxon>Rhodocyclaceae</taxon>
        <taxon>Aromatoleum</taxon>
    </lineage>
</organism>
<keyword evidence="4" id="KW-0614">Plasmid</keyword>
<dbReference type="InterPro" id="IPR050090">
    <property type="entry name" value="Tyrosine_recombinase_XerCD"/>
</dbReference>
<proteinExistence type="predicted"/>
<dbReference type="EMBL" id="CR555307">
    <property type="protein sequence ID" value="CAI10401.1"/>
    <property type="molecule type" value="Genomic_DNA"/>
</dbReference>
<dbReference type="OrthoDB" id="305957at2"/>
<dbReference type="Pfam" id="PF00589">
    <property type="entry name" value="Phage_integrase"/>
    <property type="match status" value="1"/>
</dbReference>
<dbReference type="InterPro" id="IPR002104">
    <property type="entry name" value="Integrase_catalytic"/>
</dbReference>
<dbReference type="CDD" id="cd00397">
    <property type="entry name" value="DNA_BRE_C"/>
    <property type="match status" value="1"/>
</dbReference>
<evidence type="ECO:0000256" key="2">
    <source>
        <dbReference type="ARBA" id="ARBA00023172"/>
    </source>
</evidence>
<keyword evidence="2" id="KW-0233">DNA recombination</keyword>
<dbReference type="GO" id="GO:0006310">
    <property type="term" value="P:DNA recombination"/>
    <property type="evidence" value="ECO:0007669"/>
    <property type="project" value="UniProtKB-KW"/>
</dbReference>
<keyword evidence="5" id="KW-1185">Reference proteome</keyword>
<evidence type="ECO:0000256" key="1">
    <source>
        <dbReference type="ARBA" id="ARBA00022908"/>
    </source>
</evidence>
<dbReference type="SUPFAM" id="SSF56349">
    <property type="entry name" value="DNA breaking-rejoining enzymes"/>
    <property type="match status" value="1"/>
</dbReference>